<dbReference type="SUPFAM" id="SSF53756">
    <property type="entry name" value="UDP-Glycosyltransferase/glycogen phosphorylase"/>
    <property type="match status" value="1"/>
</dbReference>
<dbReference type="PANTHER" id="PTHR46401">
    <property type="entry name" value="GLYCOSYLTRANSFERASE WBBK-RELATED"/>
    <property type="match status" value="1"/>
</dbReference>
<evidence type="ECO:0000313" key="3">
    <source>
        <dbReference type="EMBL" id="PRD68390.1"/>
    </source>
</evidence>
<dbReference type="Gene3D" id="3.40.50.2000">
    <property type="entry name" value="Glycogen Phosphorylase B"/>
    <property type="match status" value="1"/>
</dbReference>
<dbReference type="RefSeq" id="WP_105730062.1">
    <property type="nucleotide sequence ID" value="NZ_PVLR01000031.1"/>
</dbReference>
<dbReference type="AlphaFoldDB" id="A0A2S9KD66"/>
<dbReference type="OrthoDB" id="433681at2"/>
<protein>
    <submittedName>
        <fullName evidence="3">Glycosyl transferase family 1</fullName>
    </submittedName>
</protein>
<dbReference type="InterPro" id="IPR001296">
    <property type="entry name" value="Glyco_trans_1"/>
</dbReference>
<evidence type="ECO:0000259" key="2">
    <source>
        <dbReference type="Pfam" id="PF00534"/>
    </source>
</evidence>
<evidence type="ECO:0000256" key="1">
    <source>
        <dbReference type="ARBA" id="ARBA00022679"/>
    </source>
</evidence>
<dbReference type="PANTHER" id="PTHR46401:SF2">
    <property type="entry name" value="GLYCOSYLTRANSFERASE WBBK-RELATED"/>
    <property type="match status" value="1"/>
</dbReference>
<dbReference type="GO" id="GO:0009103">
    <property type="term" value="P:lipopolysaccharide biosynthetic process"/>
    <property type="evidence" value="ECO:0007669"/>
    <property type="project" value="TreeGrafter"/>
</dbReference>
<comment type="caution">
    <text evidence="3">The sequence shown here is derived from an EMBL/GenBank/DDBJ whole genome shotgun (WGS) entry which is preliminary data.</text>
</comment>
<dbReference type="Proteomes" id="UP000238326">
    <property type="component" value="Unassembled WGS sequence"/>
</dbReference>
<organism evidence="3 4">
    <name type="scientific">Malikia spinosa</name>
    <dbReference type="NCBI Taxonomy" id="86180"/>
    <lineage>
        <taxon>Bacteria</taxon>
        <taxon>Pseudomonadati</taxon>
        <taxon>Pseudomonadota</taxon>
        <taxon>Betaproteobacteria</taxon>
        <taxon>Burkholderiales</taxon>
        <taxon>Comamonadaceae</taxon>
        <taxon>Malikia</taxon>
    </lineage>
</organism>
<keyword evidence="1 3" id="KW-0808">Transferase</keyword>
<keyword evidence="4" id="KW-1185">Reference proteome</keyword>
<sequence>MHSPKIHEYRILINASNLHTGGGVQVATSFIHEISQLGSCDLNLTIFASTAVTNNLKKINSPSLQSLKITTIDTFGISGFFSKLNSELVNYKIIFTIFGPNYLRSKKQIQIVGFAQPWIIDKSAYQIFSIKDKFNWMIKYAIQALFFKNADKLVVELEHVKHGLIKAKIADEKSIEVVRNCISSLYLNANSWEPIENRINKNNFTVGYVGRDYPHKNTNILPFIKEILKNKYALDVDFCVTLTNNEWLNKTSDFKKNIINIGELSVSQCPSFYQAVDAVIFPSLLECFSATPLEAMVMRKPLFASDRGFVRDVCKDFAFYFDPLNPESAADVIATYIKKRIRNDTDRLEKARAHVLQFSNARGRAERYLDIIRNTLEEHEIKSEILNSPRQLLK</sequence>
<proteinExistence type="predicted"/>
<accession>A0A2S9KD66</accession>
<reference evidence="3 4" key="1">
    <citation type="submission" date="2018-03" db="EMBL/GenBank/DDBJ databases">
        <title>Comparative genomics illustrates the genes involved in a hyperalkaliphilic mechanisms of Serpentinomonas isolated from highly-alkaline calcium-rich serpentinized springs.</title>
        <authorList>
            <person name="Suzuki S."/>
            <person name="Ishii S."/>
            <person name="Walworth N."/>
            <person name="Bird L."/>
            <person name="Kuenen J.G."/>
            <person name="Nealson K.H."/>
        </authorList>
    </citation>
    <scope>NUCLEOTIDE SEQUENCE [LARGE SCALE GENOMIC DNA]</scope>
    <source>
        <strain evidence="3 4">83</strain>
    </source>
</reference>
<dbReference type="EMBL" id="PVLR01000031">
    <property type="protein sequence ID" value="PRD68390.1"/>
    <property type="molecule type" value="Genomic_DNA"/>
</dbReference>
<feature type="domain" description="Glycosyl transferase family 1" evidence="2">
    <location>
        <begin position="196"/>
        <end position="346"/>
    </location>
</feature>
<gene>
    <name evidence="3" type="ORF">C6P61_11410</name>
</gene>
<dbReference type="GO" id="GO:0016757">
    <property type="term" value="F:glycosyltransferase activity"/>
    <property type="evidence" value="ECO:0007669"/>
    <property type="project" value="InterPro"/>
</dbReference>
<dbReference type="Pfam" id="PF00534">
    <property type="entry name" value="Glycos_transf_1"/>
    <property type="match status" value="1"/>
</dbReference>
<evidence type="ECO:0000313" key="4">
    <source>
        <dbReference type="Proteomes" id="UP000238326"/>
    </source>
</evidence>
<name>A0A2S9KD66_9BURK</name>